<evidence type="ECO:0000313" key="3">
    <source>
        <dbReference type="EMBL" id="MCV2368122.1"/>
    </source>
</evidence>
<evidence type="ECO:0000313" key="4">
    <source>
        <dbReference type="Proteomes" id="UP001209701"/>
    </source>
</evidence>
<reference evidence="3 4" key="1">
    <citation type="submission" date="2021-11" db="EMBL/GenBank/DDBJ databases">
        <authorList>
            <person name="Liang Q."/>
            <person name="Mou H."/>
            <person name="Liu Z."/>
        </authorList>
    </citation>
    <scope>NUCLEOTIDE SEQUENCE [LARGE SCALE GENOMIC DNA]</scope>
    <source>
        <strain evidence="3 4">CHU3</strain>
    </source>
</reference>
<keyword evidence="4" id="KW-1185">Reference proteome</keyword>
<keyword evidence="1" id="KW-0732">Signal</keyword>
<feature type="chain" id="PRO_5045485040" description="DUF6160 domain-containing protein" evidence="1">
    <location>
        <begin position="24"/>
        <end position="178"/>
    </location>
</feature>
<dbReference type="EMBL" id="JAJIRN010000003">
    <property type="protein sequence ID" value="MCV2368122.1"/>
    <property type="molecule type" value="Genomic_DNA"/>
</dbReference>
<feature type="domain" description="DUF6160" evidence="2">
    <location>
        <begin position="9"/>
        <end position="84"/>
    </location>
</feature>
<evidence type="ECO:0000259" key="2">
    <source>
        <dbReference type="Pfam" id="PF19657"/>
    </source>
</evidence>
<accession>A0ABT2YDJ6</accession>
<gene>
    <name evidence="3" type="ORF">LNV07_08420</name>
</gene>
<dbReference type="Pfam" id="PF19657">
    <property type="entry name" value="DUF6160"/>
    <property type="match status" value="1"/>
</dbReference>
<dbReference type="Proteomes" id="UP001209701">
    <property type="component" value="Unassembled WGS sequence"/>
</dbReference>
<proteinExistence type="predicted"/>
<protein>
    <recommendedName>
        <fullName evidence="2">DUF6160 domain-containing protein</fullName>
    </recommendedName>
</protein>
<name>A0ABT2YDJ6_9BURK</name>
<organism evidence="3 4">
    <name type="scientific">Roseateles oligotrophus</name>
    <dbReference type="NCBI Taxonomy" id="1769250"/>
    <lineage>
        <taxon>Bacteria</taxon>
        <taxon>Pseudomonadati</taxon>
        <taxon>Pseudomonadota</taxon>
        <taxon>Betaproteobacteria</taxon>
        <taxon>Burkholderiales</taxon>
        <taxon>Sphaerotilaceae</taxon>
        <taxon>Roseateles</taxon>
    </lineage>
</organism>
<dbReference type="InterPro" id="IPR046158">
    <property type="entry name" value="DUF6160"/>
</dbReference>
<comment type="caution">
    <text evidence="3">The sequence shown here is derived from an EMBL/GenBank/DDBJ whole genome shotgun (WGS) entry which is preliminary data.</text>
</comment>
<sequence length="178" mass="18610">MNRFHLPMLLAFALLLLSSAARAMSSMDDADLAEVHGRDGVTLAADLDIKIGSFSYSTRSAANPDGGSISFNNITLRGMFVMTVDLLNSASFGTAMSNSMAAYGADGAAGIGRLLSTGTYDGHSDVIQFALPNAGLDHRLSPSLSVGSVTMGNSSAAFGSFAFTNIDLQGSKIWMWAR</sequence>
<dbReference type="RefSeq" id="WP_263570738.1">
    <property type="nucleotide sequence ID" value="NZ_JAJIRN010000003.1"/>
</dbReference>
<feature type="signal peptide" evidence="1">
    <location>
        <begin position="1"/>
        <end position="23"/>
    </location>
</feature>
<evidence type="ECO:0000256" key="1">
    <source>
        <dbReference type="SAM" id="SignalP"/>
    </source>
</evidence>